<feature type="repeat" description="NHL" evidence="2">
    <location>
        <begin position="245"/>
        <end position="282"/>
    </location>
</feature>
<proteinExistence type="predicted"/>
<dbReference type="InterPro" id="IPR050952">
    <property type="entry name" value="TRIM-NHL_E3_ligases"/>
</dbReference>
<dbReference type="InterPro" id="IPR011042">
    <property type="entry name" value="6-blade_b-propeller_TolB-like"/>
</dbReference>
<accession>A0A7S4GPW0</accession>
<dbReference type="AlphaFoldDB" id="A0A7S4GPW0"/>
<protein>
    <submittedName>
        <fullName evidence="3">Uncharacterized protein</fullName>
    </submittedName>
</protein>
<dbReference type="InterPro" id="IPR001258">
    <property type="entry name" value="NHL_repeat"/>
</dbReference>
<dbReference type="Gene3D" id="2.40.10.500">
    <property type="match status" value="2"/>
</dbReference>
<evidence type="ECO:0000256" key="2">
    <source>
        <dbReference type="PROSITE-ProRule" id="PRU00504"/>
    </source>
</evidence>
<evidence type="ECO:0000256" key="1">
    <source>
        <dbReference type="ARBA" id="ARBA00022737"/>
    </source>
</evidence>
<dbReference type="CDD" id="cd05819">
    <property type="entry name" value="NHL"/>
    <property type="match status" value="1"/>
</dbReference>
<reference evidence="3" key="1">
    <citation type="submission" date="2021-01" db="EMBL/GenBank/DDBJ databases">
        <authorList>
            <person name="Corre E."/>
            <person name="Pelletier E."/>
            <person name="Niang G."/>
            <person name="Scheremetjew M."/>
            <person name="Finn R."/>
            <person name="Kale V."/>
            <person name="Holt S."/>
            <person name="Cochrane G."/>
            <person name="Meng A."/>
            <person name="Brown T."/>
            <person name="Cohen L."/>
        </authorList>
    </citation>
    <scope>NUCLEOTIDE SEQUENCE</scope>
    <source>
        <strain evidence="3">LB1974</strain>
    </source>
</reference>
<sequence length="463" mass="48231">MDVGSARLSEQQKQHLLQEPGQLAAFAAALKSRLHEELPDDVAAELASCLSLAGDAALRLARALGDTESISAIAAELRKALEADASCDQADGGQAGTVVVALVGRRVGVTVLPGDTVGALEQRLEEDHGVRGAKVTRPDGKPVQETTLISSIPGHLQLVCNSVSGVCVVEARGDRVTFWKEGAVEGEVVAGGRGPGGSLSQLNFPSFVAVDVDGSLVISDVWTARVVRWKPGSAAGESVAGGFGCGTSRGELNNPEGVAIESDGAILICDSQNHRVMRWRQDDEFGEHVCGVKNHREPDHLTALNTPTAIAIGPCGSIFISDSGNHRVVRWKQGLRQFQVVAGGRGRGSSASQLDYPAGLAFEADGSLLVADCGNARVMRWRPEADIGDIVVGPKGSDVGLLTYPTGIAVAPDGALYVSDQGRDVVFRWKASLFEEAPDIVAGGHGTGQSSANLSAPRGICLC</sequence>
<dbReference type="SUPFAM" id="SSF101898">
    <property type="entry name" value="NHL repeat"/>
    <property type="match status" value="1"/>
</dbReference>
<dbReference type="PANTHER" id="PTHR24104">
    <property type="entry name" value="E3 UBIQUITIN-PROTEIN LIGASE NHLRC1-RELATED"/>
    <property type="match status" value="1"/>
</dbReference>
<name>A0A7S4GPW0_OXYMA</name>
<dbReference type="PANTHER" id="PTHR24104:SF25">
    <property type="entry name" value="PROTEIN LIN-41"/>
    <property type="match status" value="1"/>
</dbReference>
<organism evidence="3">
    <name type="scientific">Oxyrrhis marina</name>
    <name type="common">Dinoflagellate</name>
    <dbReference type="NCBI Taxonomy" id="2969"/>
    <lineage>
        <taxon>Eukaryota</taxon>
        <taxon>Sar</taxon>
        <taxon>Alveolata</taxon>
        <taxon>Dinophyceae</taxon>
        <taxon>Oxyrrhinales</taxon>
        <taxon>Oxyrrhinaceae</taxon>
        <taxon>Oxyrrhis</taxon>
    </lineage>
</organism>
<dbReference type="EMBL" id="HBJB01002992">
    <property type="protein sequence ID" value="CAE0843349.1"/>
    <property type="molecule type" value="Transcribed_RNA"/>
</dbReference>
<dbReference type="GO" id="GO:0008270">
    <property type="term" value="F:zinc ion binding"/>
    <property type="evidence" value="ECO:0007669"/>
    <property type="project" value="UniProtKB-KW"/>
</dbReference>
<feature type="repeat" description="NHL" evidence="2">
    <location>
        <begin position="345"/>
        <end position="384"/>
    </location>
</feature>
<gene>
    <name evidence="3" type="ORF">OMAR00294_LOCUS2451</name>
</gene>
<keyword evidence="1" id="KW-0677">Repeat</keyword>
<dbReference type="Gene3D" id="2.120.10.30">
    <property type="entry name" value="TolB, C-terminal domain"/>
    <property type="match status" value="1"/>
</dbReference>
<evidence type="ECO:0000313" key="3">
    <source>
        <dbReference type="EMBL" id="CAE0843349.1"/>
    </source>
</evidence>
<dbReference type="PROSITE" id="PS51125">
    <property type="entry name" value="NHL"/>
    <property type="match status" value="2"/>
</dbReference>
<dbReference type="Pfam" id="PF01436">
    <property type="entry name" value="NHL"/>
    <property type="match status" value="1"/>
</dbReference>